<dbReference type="InterPro" id="IPR051309">
    <property type="entry name" value="ABCF_ATPase"/>
</dbReference>
<proteinExistence type="predicted"/>
<gene>
    <name evidence="1" type="ORF">QOZ95_005458</name>
</gene>
<organism evidence="1 2">
    <name type="scientific">Paenibacillus brasilensis</name>
    <dbReference type="NCBI Taxonomy" id="128574"/>
    <lineage>
        <taxon>Bacteria</taxon>
        <taxon>Bacillati</taxon>
        <taxon>Bacillota</taxon>
        <taxon>Bacilli</taxon>
        <taxon>Bacillales</taxon>
        <taxon>Paenibacillaceae</taxon>
        <taxon>Paenibacillus</taxon>
    </lineage>
</organism>
<dbReference type="PANTHER" id="PTHR42855:SF2">
    <property type="entry name" value="DRUG RESISTANCE ABC TRANSPORTER,ATP-BINDING PROTEIN"/>
    <property type="match status" value="1"/>
</dbReference>
<dbReference type="SUPFAM" id="SSF52540">
    <property type="entry name" value="P-loop containing nucleoside triphosphate hydrolases"/>
    <property type="match status" value="1"/>
</dbReference>
<comment type="caution">
    <text evidence="1">The sequence shown here is derived from an EMBL/GenBank/DDBJ whole genome shotgun (WGS) entry which is preliminary data.</text>
</comment>
<name>A0ABU0L7H9_9BACL</name>
<evidence type="ECO:0000313" key="2">
    <source>
        <dbReference type="Proteomes" id="UP001242811"/>
    </source>
</evidence>
<accession>A0ABU0L7H9</accession>
<reference evidence="1 2" key="1">
    <citation type="submission" date="2023-07" db="EMBL/GenBank/DDBJ databases">
        <title>Genomic Encyclopedia of Type Strains, Phase IV (KMG-IV): sequencing the most valuable type-strain genomes for metagenomic binning, comparative biology and taxonomic classification.</title>
        <authorList>
            <person name="Goeker M."/>
        </authorList>
    </citation>
    <scope>NUCLEOTIDE SEQUENCE [LARGE SCALE GENOMIC DNA]</scope>
    <source>
        <strain evidence="1 2">DSM 14914</strain>
    </source>
</reference>
<dbReference type="Proteomes" id="UP001242811">
    <property type="component" value="Unassembled WGS sequence"/>
</dbReference>
<dbReference type="EMBL" id="JAUSWA010000063">
    <property type="protein sequence ID" value="MDQ0497239.1"/>
    <property type="molecule type" value="Genomic_DNA"/>
</dbReference>
<dbReference type="InterPro" id="IPR027417">
    <property type="entry name" value="P-loop_NTPase"/>
</dbReference>
<keyword evidence="2" id="KW-1185">Reference proteome</keyword>
<evidence type="ECO:0000313" key="1">
    <source>
        <dbReference type="EMBL" id="MDQ0497239.1"/>
    </source>
</evidence>
<protein>
    <submittedName>
        <fullName evidence="1">ATPase subunit of ABC transporter with duplicated ATPase domains</fullName>
    </submittedName>
</protein>
<dbReference type="PANTHER" id="PTHR42855">
    <property type="entry name" value="ABC TRANSPORTER ATP-BINDING SUBUNIT"/>
    <property type="match status" value="1"/>
</dbReference>
<sequence length="104" mass="11989">MTNACSNRFYGSSIFHDLQFEKDIVSFSGAQKKKALIAKSLSERVHLHVWDEPLNFVDVISRMQIEELLLEHAPTIIFVEHDSEFCKHIADKDCRTYRLTFSGG</sequence>
<dbReference type="Gene3D" id="3.40.50.300">
    <property type="entry name" value="P-loop containing nucleotide triphosphate hydrolases"/>
    <property type="match status" value="1"/>
</dbReference>